<name>A0A5B7HK96_PORTR</name>
<dbReference type="AlphaFoldDB" id="A0A5B7HK96"/>
<evidence type="ECO:0000313" key="3">
    <source>
        <dbReference type="Proteomes" id="UP000324222"/>
    </source>
</evidence>
<sequence length="64" mass="6946">MWPIRSVFCAPTPPNSHLLATARSSAVKQHTLLKDSKAGEKLRRGRDDSRCRSSASTPPSLSSP</sequence>
<reference evidence="2 3" key="1">
    <citation type="submission" date="2019-05" db="EMBL/GenBank/DDBJ databases">
        <title>Another draft genome of Portunus trituberculatus and its Hox gene families provides insights of decapod evolution.</title>
        <authorList>
            <person name="Jeong J.-H."/>
            <person name="Song I."/>
            <person name="Kim S."/>
            <person name="Choi T."/>
            <person name="Kim D."/>
            <person name="Ryu S."/>
            <person name="Kim W."/>
        </authorList>
    </citation>
    <scope>NUCLEOTIDE SEQUENCE [LARGE SCALE GENOMIC DNA]</scope>
    <source>
        <tissue evidence="2">Muscle</tissue>
    </source>
</reference>
<evidence type="ECO:0000256" key="1">
    <source>
        <dbReference type="SAM" id="MobiDB-lite"/>
    </source>
</evidence>
<feature type="compositionally biased region" description="Low complexity" evidence="1">
    <location>
        <begin position="52"/>
        <end position="64"/>
    </location>
</feature>
<protein>
    <submittedName>
        <fullName evidence="2">Uncharacterized protein</fullName>
    </submittedName>
</protein>
<feature type="compositionally biased region" description="Basic and acidic residues" evidence="1">
    <location>
        <begin position="32"/>
        <end position="51"/>
    </location>
</feature>
<evidence type="ECO:0000313" key="2">
    <source>
        <dbReference type="EMBL" id="MPC70593.1"/>
    </source>
</evidence>
<dbReference type="EMBL" id="VSRR010031400">
    <property type="protein sequence ID" value="MPC70593.1"/>
    <property type="molecule type" value="Genomic_DNA"/>
</dbReference>
<dbReference type="Proteomes" id="UP000324222">
    <property type="component" value="Unassembled WGS sequence"/>
</dbReference>
<accession>A0A5B7HK96</accession>
<proteinExistence type="predicted"/>
<keyword evidence="3" id="KW-1185">Reference proteome</keyword>
<gene>
    <name evidence="2" type="ORF">E2C01_064847</name>
</gene>
<comment type="caution">
    <text evidence="2">The sequence shown here is derived from an EMBL/GenBank/DDBJ whole genome shotgun (WGS) entry which is preliminary data.</text>
</comment>
<organism evidence="2 3">
    <name type="scientific">Portunus trituberculatus</name>
    <name type="common">Swimming crab</name>
    <name type="synonym">Neptunus trituberculatus</name>
    <dbReference type="NCBI Taxonomy" id="210409"/>
    <lineage>
        <taxon>Eukaryota</taxon>
        <taxon>Metazoa</taxon>
        <taxon>Ecdysozoa</taxon>
        <taxon>Arthropoda</taxon>
        <taxon>Crustacea</taxon>
        <taxon>Multicrustacea</taxon>
        <taxon>Malacostraca</taxon>
        <taxon>Eumalacostraca</taxon>
        <taxon>Eucarida</taxon>
        <taxon>Decapoda</taxon>
        <taxon>Pleocyemata</taxon>
        <taxon>Brachyura</taxon>
        <taxon>Eubrachyura</taxon>
        <taxon>Portunoidea</taxon>
        <taxon>Portunidae</taxon>
        <taxon>Portuninae</taxon>
        <taxon>Portunus</taxon>
    </lineage>
</organism>
<feature type="region of interest" description="Disordered" evidence="1">
    <location>
        <begin position="24"/>
        <end position="64"/>
    </location>
</feature>